<proteinExistence type="predicted"/>
<dbReference type="EMBL" id="CADCVW010000081">
    <property type="protein sequence ID" value="CAA9511102.1"/>
    <property type="molecule type" value="Genomic_DNA"/>
</dbReference>
<evidence type="ECO:0000313" key="1">
    <source>
        <dbReference type="EMBL" id="CAA9511102.1"/>
    </source>
</evidence>
<gene>
    <name evidence="1" type="ORF">AVDCRST_MAG39-2014</name>
</gene>
<protein>
    <submittedName>
        <fullName evidence="1">Uncharacterized protein</fullName>
    </submittedName>
</protein>
<organism evidence="1">
    <name type="scientific">uncultured Sphingomonadaceae bacterium</name>
    <dbReference type="NCBI Taxonomy" id="169976"/>
    <lineage>
        <taxon>Bacteria</taxon>
        <taxon>Pseudomonadati</taxon>
        <taxon>Pseudomonadota</taxon>
        <taxon>Alphaproteobacteria</taxon>
        <taxon>Sphingomonadales</taxon>
        <taxon>Sphingomonadaceae</taxon>
        <taxon>environmental samples</taxon>
    </lineage>
</organism>
<accession>A0A6J4T0Z0</accession>
<reference evidence="1" key="1">
    <citation type="submission" date="2020-02" db="EMBL/GenBank/DDBJ databases">
        <authorList>
            <person name="Meier V. D."/>
        </authorList>
    </citation>
    <scope>NUCLEOTIDE SEQUENCE</scope>
    <source>
        <strain evidence="1">AVDCRST_MAG39</strain>
    </source>
</reference>
<sequence length="104" mass="11784">MNATDHGARRGWSGEERLIAALIASEIEAITSHAAVQKESVAEYNRQVAESASAMVASHWPTLLVLQERAYEVQSERSRREIEPATACLDMPHLWRQLRRQVFL</sequence>
<name>A0A6J4T0Z0_9SPHN</name>
<dbReference type="AlphaFoldDB" id="A0A6J4T0Z0"/>